<evidence type="ECO:0000313" key="6">
    <source>
        <dbReference type="EMBL" id="EFN66744.1"/>
    </source>
</evidence>
<dbReference type="OrthoDB" id="7554758at2759"/>
<evidence type="ECO:0000256" key="2">
    <source>
        <dbReference type="ARBA" id="ARBA00010305"/>
    </source>
</evidence>
<evidence type="ECO:0000256" key="4">
    <source>
        <dbReference type="ARBA" id="ARBA00022490"/>
    </source>
</evidence>
<dbReference type="STRING" id="104421.E2AIK2"/>
<sequence>MLEFIKSVMNHRIEQIHKSAETTKKKETCTSKNTDAFIVSEKYQEIQNILGEINLLYEKSKIPKKVKKMMNQLEVKMNNLFENFVIASEIKCDDILVLTMAHINLGRIYLFKEGNLTVAKDYLINCLALLEGKEQHYKFILTAIYAHIYLHEIWKKLQQLDNCSLQNYSLLDKALELYLNYTKEDDYPDPLNVHLFLPNKENSKINLIKCHILTLTYMEELYCFQPTNMHKFVIYIHNLLNEQLKTIKDSTENHMFIYWAEASADLSIYFLYSNRLMEAKIHIAAAEYMTMIYYTLILTDPDVAKSQEKIDSYSIVDIFINQLWAMYGIMLLRSSKERLLQHESNNSCEANNIESKSHSKSEKEIMKPLTFVELEKRLKNIIRYHITDTYVSNLDDVKIIFQNVLKWLNEIYMYFNKRNQFIPQVQVVLCTSKAYKYYAYFEGSKSKQINVIKQQIEILEGVTSTIASKYTTVPEYHYFKKLNFELAVTYSTLLDLMSEELDEIEEITDETRIEMKQLVTNVIQEFNLFTNLS</sequence>
<keyword evidence="7" id="KW-1185">Reference proteome</keyword>
<evidence type="ECO:0000313" key="7">
    <source>
        <dbReference type="Proteomes" id="UP000000311"/>
    </source>
</evidence>
<dbReference type="OMA" id="NIACIMI"/>
<dbReference type="AlphaFoldDB" id="E2AIK2"/>
<keyword evidence="5" id="KW-0206">Cytoskeleton</keyword>
<evidence type="ECO:0000256" key="1">
    <source>
        <dbReference type="ARBA" id="ARBA00004245"/>
    </source>
</evidence>
<proteinExistence type="inferred from homology"/>
<evidence type="ECO:0000256" key="3">
    <source>
        <dbReference type="ARBA" id="ARBA00016840"/>
    </source>
</evidence>
<reference evidence="6 7" key="1">
    <citation type="journal article" date="2010" name="Science">
        <title>Genomic comparison of the ants Camponotus floridanus and Harpegnathos saltator.</title>
        <authorList>
            <person name="Bonasio R."/>
            <person name="Zhang G."/>
            <person name="Ye C."/>
            <person name="Mutti N.S."/>
            <person name="Fang X."/>
            <person name="Qin N."/>
            <person name="Donahue G."/>
            <person name="Yang P."/>
            <person name="Li Q."/>
            <person name="Li C."/>
            <person name="Zhang P."/>
            <person name="Huang Z."/>
            <person name="Berger S.L."/>
            <person name="Reinberg D."/>
            <person name="Wang J."/>
            <person name="Liebig J."/>
        </authorList>
    </citation>
    <scope>NUCLEOTIDE SEQUENCE [LARGE SCALE GENOMIC DNA]</scope>
    <source>
        <strain evidence="7">C129</strain>
    </source>
</reference>
<name>E2AIK2_CAMFO</name>
<keyword evidence="4" id="KW-0963">Cytoplasm</keyword>
<dbReference type="GO" id="GO:0005856">
    <property type="term" value="C:cytoskeleton"/>
    <property type="evidence" value="ECO:0007669"/>
    <property type="project" value="UniProtKB-SubCell"/>
</dbReference>
<evidence type="ECO:0000256" key="5">
    <source>
        <dbReference type="ARBA" id="ARBA00023212"/>
    </source>
</evidence>
<comment type="similarity">
    <text evidence="2">Belongs to the KIF-binding protein family.</text>
</comment>
<dbReference type="PANTHER" id="PTHR46321:SF1">
    <property type="entry name" value="KIF-BINDING PROTEIN"/>
    <property type="match status" value="1"/>
</dbReference>
<dbReference type="InParanoid" id="E2AIK2"/>
<organism evidence="7">
    <name type="scientific">Camponotus floridanus</name>
    <name type="common">Florida carpenter ant</name>
    <dbReference type="NCBI Taxonomy" id="104421"/>
    <lineage>
        <taxon>Eukaryota</taxon>
        <taxon>Metazoa</taxon>
        <taxon>Ecdysozoa</taxon>
        <taxon>Arthropoda</taxon>
        <taxon>Hexapoda</taxon>
        <taxon>Insecta</taxon>
        <taxon>Pterygota</taxon>
        <taxon>Neoptera</taxon>
        <taxon>Endopterygota</taxon>
        <taxon>Hymenoptera</taxon>
        <taxon>Apocrita</taxon>
        <taxon>Aculeata</taxon>
        <taxon>Formicoidea</taxon>
        <taxon>Formicidae</taxon>
        <taxon>Formicinae</taxon>
        <taxon>Camponotus</taxon>
    </lineage>
</organism>
<dbReference type="InterPro" id="IPR022083">
    <property type="entry name" value="KBP"/>
</dbReference>
<dbReference type="Proteomes" id="UP000000311">
    <property type="component" value="Unassembled WGS sequence"/>
</dbReference>
<gene>
    <name evidence="6" type="ORF">EAG_02471</name>
</gene>
<protein>
    <recommendedName>
        <fullName evidence="3">KIF-binding protein</fullName>
    </recommendedName>
</protein>
<dbReference type="Pfam" id="PF12309">
    <property type="entry name" value="KBP_C"/>
    <property type="match status" value="1"/>
</dbReference>
<accession>E2AIK2</accession>
<comment type="subcellular location">
    <subcellularLocation>
        <location evidence="1">Cytoplasm</location>
        <location evidence="1">Cytoskeleton</location>
    </subcellularLocation>
</comment>
<dbReference type="EMBL" id="GL439817">
    <property type="protein sequence ID" value="EFN66744.1"/>
    <property type="molecule type" value="Genomic_DNA"/>
</dbReference>
<dbReference type="PANTHER" id="PTHR46321">
    <property type="entry name" value="KIF1-BINDING PROTEIN"/>
    <property type="match status" value="1"/>
</dbReference>